<dbReference type="GO" id="GO:0004803">
    <property type="term" value="F:transposase activity"/>
    <property type="evidence" value="ECO:0007669"/>
    <property type="project" value="InterPro"/>
</dbReference>
<organism evidence="2 3">
    <name type="scientific">Escherichia coli</name>
    <dbReference type="NCBI Taxonomy" id="562"/>
    <lineage>
        <taxon>Bacteria</taxon>
        <taxon>Pseudomonadati</taxon>
        <taxon>Pseudomonadota</taxon>
        <taxon>Gammaproteobacteria</taxon>
        <taxon>Enterobacterales</taxon>
        <taxon>Enterobacteriaceae</taxon>
        <taxon>Escherichia</taxon>
    </lineage>
</organism>
<dbReference type="GO" id="GO:0006313">
    <property type="term" value="P:DNA transposition"/>
    <property type="evidence" value="ECO:0007669"/>
    <property type="project" value="InterPro"/>
</dbReference>
<proteinExistence type="predicted"/>
<evidence type="ECO:0000313" key="3">
    <source>
        <dbReference type="Proteomes" id="UP000528504"/>
    </source>
</evidence>
<feature type="domain" description="Transposase IS110-like N-terminal" evidence="1">
    <location>
        <begin position="4"/>
        <end position="154"/>
    </location>
</feature>
<evidence type="ECO:0000313" key="2">
    <source>
        <dbReference type="EMBL" id="EFM0519128.1"/>
    </source>
</evidence>
<dbReference type="PANTHER" id="PTHR33055:SF13">
    <property type="entry name" value="TRANSPOSASE"/>
    <property type="match status" value="1"/>
</dbReference>
<gene>
    <name evidence="2" type="ORF">CF22_005292</name>
</gene>
<evidence type="ECO:0000259" key="1">
    <source>
        <dbReference type="Pfam" id="PF01548"/>
    </source>
</evidence>
<sequence length="155" mass="17461">MFQLGIDVSKKTLDLCLLREGVKGSVKTRKLQNDINAVNAVIAWLSKQHCKPEDVHIIMEATGVYHESLAYGLHKAGGRISLANPHRAREFARGMGMLTKNDRVDAYMLACYGALKAPEPWLPPPEEVRHLSALLRRRDALVADSTREKNRLEKY</sequence>
<dbReference type="AlphaFoldDB" id="A0A8S7XYH5"/>
<feature type="non-terminal residue" evidence="2">
    <location>
        <position position="155"/>
    </location>
</feature>
<accession>A0A8S7XYH5</accession>
<protein>
    <submittedName>
        <fullName evidence="2">IS110 family transposase</fullName>
    </submittedName>
</protein>
<dbReference type="InterPro" id="IPR047650">
    <property type="entry name" value="Transpos_IS110"/>
</dbReference>
<dbReference type="EMBL" id="AATJQG010000098">
    <property type="protein sequence ID" value="EFM0519128.1"/>
    <property type="molecule type" value="Genomic_DNA"/>
</dbReference>
<dbReference type="PANTHER" id="PTHR33055">
    <property type="entry name" value="TRANSPOSASE FOR INSERTION SEQUENCE ELEMENT IS1111A"/>
    <property type="match status" value="1"/>
</dbReference>
<name>A0A8S7XYH5_ECOLX</name>
<dbReference type="Proteomes" id="UP000528504">
    <property type="component" value="Unassembled WGS sequence"/>
</dbReference>
<reference evidence="2 3" key="1">
    <citation type="submission" date="2018-08" db="EMBL/GenBank/DDBJ databases">
        <authorList>
            <consortium name="GenomeTrakr network: Whole genome sequencing for foodborne pathogen traceback"/>
        </authorList>
    </citation>
    <scope>NUCLEOTIDE SEQUENCE [LARGE SCALE GENOMIC DNA]</scope>
    <source>
        <strain evidence="2 3">AZ-TG60901</strain>
    </source>
</reference>
<comment type="caution">
    <text evidence="2">The sequence shown here is derived from an EMBL/GenBank/DDBJ whole genome shotgun (WGS) entry which is preliminary data.</text>
</comment>
<dbReference type="GO" id="GO:0003677">
    <property type="term" value="F:DNA binding"/>
    <property type="evidence" value="ECO:0007669"/>
    <property type="project" value="InterPro"/>
</dbReference>
<dbReference type="Pfam" id="PF01548">
    <property type="entry name" value="DEDD_Tnp_IS110"/>
    <property type="match status" value="1"/>
</dbReference>
<dbReference type="InterPro" id="IPR002525">
    <property type="entry name" value="Transp_IS110-like_N"/>
</dbReference>